<dbReference type="InterPro" id="IPR042007">
    <property type="entry name" value="Sortase_A"/>
</dbReference>
<dbReference type="SUPFAM" id="SSF63817">
    <property type="entry name" value="Sortase"/>
    <property type="match status" value="1"/>
</dbReference>
<evidence type="ECO:0000313" key="5">
    <source>
        <dbReference type="EMBL" id="GAP02301.1"/>
    </source>
</evidence>
<dbReference type="RefSeq" id="WP_059375754.1">
    <property type="nucleotide sequence ID" value="NZ_DF968063.1"/>
</dbReference>
<evidence type="ECO:0000256" key="3">
    <source>
        <dbReference type="ARBA" id="ARBA00022807"/>
    </source>
</evidence>
<dbReference type="OrthoDB" id="1648028at2"/>
<dbReference type="InterPro" id="IPR005754">
    <property type="entry name" value="Sortase"/>
</dbReference>
<dbReference type="InterPro" id="IPR023365">
    <property type="entry name" value="Sortase_dom-sf"/>
</dbReference>
<accession>A0A3F3GRI2</accession>
<evidence type="ECO:0000256" key="1">
    <source>
        <dbReference type="ARBA" id="ARBA00022670"/>
    </source>
</evidence>
<evidence type="ECO:0000313" key="6">
    <source>
        <dbReference type="Proteomes" id="UP000061227"/>
    </source>
</evidence>
<protein>
    <submittedName>
        <fullName evidence="5">Sortase A, LPXTG specific</fullName>
    </submittedName>
</protein>
<name>A0A3F3GRI2_9LACO</name>
<keyword evidence="3" id="KW-0788">Thiol protease</keyword>
<dbReference type="GO" id="GO:0008234">
    <property type="term" value="F:cysteine-type peptidase activity"/>
    <property type="evidence" value="ECO:0007669"/>
    <property type="project" value="UniProtKB-KW"/>
</dbReference>
<dbReference type="EMBL" id="DF968063">
    <property type="protein sequence ID" value="GAP02301.1"/>
    <property type="molecule type" value="Genomic_DNA"/>
</dbReference>
<dbReference type="Proteomes" id="UP000061227">
    <property type="component" value="Unassembled WGS sequence"/>
</dbReference>
<proteinExistence type="predicted"/>
<feature type="active site" description="Proton donor/acceptor" evidence="4">
    <location>
        <position position="127"/>
    </location>
</feature>
<evidence type="ECO:0000256" key="2">
    <source>
        <dbReference type="ARBA" id="ARBA00022801"/>
    </source>
</evidence>
<dbReference type="STRING" id="220714.SAMN05660469_0255"/>
<sequence length="253" mass="27896">MTNRMRKWIRRVLILVLVVLLGWLGYRWSMSQPALSPVKTVPKQLFGQAKIYSQTDRQKIAGTIAAQDQTANSLTKQGFVAIPKLSILLPIYDNAYSAKALNLGANTAQKGTPVPTMGQGNYTLAAHNWNNGYTAFSALQQKLKQNAPYYANGQFGSSDWLNGQTIYLANGDGVFRYQITGQDGVSQDDVSVLDPNARDEDKAKLTIVTCLFPDTTKRIITSAKFVGFDDWADASNAEVSYFDTKSQKINLAP</sequence>
<dbReference type="GO" id="GO:0006508">
    <property type="term" value="P:proteolysis"/>
    <property type="evidence" value="ECO:0007669"/>
    <property type="project" value="UniProtKB-KW"/>
</dbReference>
<dbReference type="Pfam" id="PF04203">
    <property type="entry name" value="Sortase"/>
    <property type="match status" value="1"/>
</dbReference>
<dbReference type="CDD" id="cd06165">
    <property type="entry name" value="Sortase_A"/>
    <property type="match status" value="1"/>
</dbReference>
<keyword evidence="1" id="KW-0645">Protease</keyword>
<reference evidence="5 6" key="1">
    <citation type="journal article" date="2015" name="BMC Genomics">
        <title>Comparative genomics of Fructobacillus spp. and Leuconostoc spp. reveals niche-specific evolution of Fructobacillus spp.</title>
        <authorList>
            <person name="Endo A."/>
            <person name="Tanizawa Y."/>
            <person name="Tanaka N."/>
            <person name="Maeno S."/>
            <person name="Kumar H."/>
            <person name="Shiwa Y."/>
            <person name="Okada S."/>
            <person name="Yoshikawa H."/>
            <person name="Dicks L."/>
            <person name="Nakagawa J."/>
            <person name="Arita M."/>
        </authorList>
    </citation>
    <scope>NUCLEOTIDE SEQUENCE [LARGE SCALE GENOMIC DNA]</scope>
    <source>
        <strain evidence="5 6">DSM 15468</strain>
    </source>
</reference>
<organism evidence="5 6">
    <name type="scientific">Fructobacillus pseudoficulneus</name>
    <dbReference type="NCBI Taxonomy" id="220714"/>
    <lineage>
        <taxon>Bacteria</taxon>
        <taxon>Bacillati</taxon>
        <taxon>Bacillota</taxon>
        <taxon>Bacilli</taxon>
        <taxon>Lactobacillales</taxon>
        <taxon>Lactobacillaceae</taxon>
        <taxon>Fructobacillus</taxon>
    </lineage>
</organism>
<dbReference type="Gene3D" id="2.40.260.10">
    <property type="entry name" value="Sortase"/>
    <property type="match status" value="1"/>
</dbReference>
<feature type="active site" description="Acyl-thioester intermediate" evidence="4">
    <location>
        <position position="210"/>
    </location>
</feature>
<dbReference type="AlphaFoldDB" id="A0A3F3GRI2"/>
<keyword evidence="6" id="KW-1185">Reference proteome</keyword>
<gene>
    <name evidence="5" type="ORF">FPFC_011810</name>
</gene>
<keyword evidence="2" id="KW-0378">Hydrolase</keyword>
<evidence type="ECO:0000256" key="4">
    <source>
        <dbReference type="PIRSR" id="PIRSR605754-1"/>
    </source>
</evidence>